<organism evidence="2 3">
    <name type="scientific">Schizophyllum amplum</name>
    <dbReference type="NCBI Taxonomy" id="97359"/>
    <lineage>
        <taxon>Eukaryota</taxon>
        <taxon>Fungi</taxon>
        <taxon>Dikarya</taxon>
        <taxon>Basidiomycota</taxon>
        <taxon>Agaricomycotina</taxon>
        <taxon>Agaricomycetes</taxon>
        <taxon>Agaricomycetidae</taxon>
        <taxon>Agaricales</taxon>
        <taxon>Schizophyllaceae</taxon>
        <taxon>Schizophyllum</taxon>
    </lineage>
</organism>
<protein>
    <submittedName>
        <fullName evidence="2">Uncharacterized protein</fullName>
    </submittedName>
</protein>
<name>A0A550CCS6_9AGAR</name>
<evidence type="ECO:0000313" key="2">
    <source>
        <dbReference type="EMBL" id="TRM62613.1"/>
    </source>
</evidence>
<gene>
    <name evidence="2" type="ORF">BD626DRAFT_497933</name>
</gene>
<sequence length="559" mass="62649">MPTKRNLIPPPKDVAQLPAAGLKALSDHWPSQWTSFQRSHAYQLVRDYGGHESGHKRKKPVLDYGVLANDQIPGQWTIYCDKIKNKVPELSGYLDDWFIKVLWDRYVHRSTKRRVLDRARGVSPSPVKPKPGGILYVGKRQAHWSSRRTSGISKGARTVEAARLQPMEDNKAVTLGHSSRDVDVQQPEDELDLLTPSQDPPLLTLDPSATGAMSMPHSQARGSSSTICASGFRWPTTCRVDSPYSPCPLCNFRPAIPPEDRSELEGLFTAVSDGAQLLHVLDTAGIYRDAHVAVLRGWTESQRMELWGELVARNAIAPLTIFALEDLFAGREDYVSAGVDESGAARKRWSIPRDERLVELASDAENSQDLLRDAMRMTNDEFASFKKTVTDYAHILRAEYCAEDQNTEDWKAVVKAVARDMPSLKQFEALWPVETMLRRIISAHQPHKQEEPADPPSLVASVRRMLMPPGLSRCSQHPLPNYTAVSSICERFLRKAGLSELMPFMITAGVHDDRAFSVLCRRNEHMQTVVLDSAIGKINLFQRLALRFALKKLGDEGFV</sequence>
<dbReference type="Proteomes" id="UP000320762">
    <property type="component" value="Unassembled WGS sequence"/>
</dbReference>
<comment type="caution">
    <text evidence="2">The sequence shown here is derived from an EMBL/GenBank/DDBJ whole genome shotgun (WGS) entry which is preliminary data.</text>
</comment>
<dbReference type="OrthoDB" id="3066241at2759"/>
<accession>A0A550CCS6</accession>
<dbReference type="AlphaFoldDB" id="A0A550CCS6"/>
<dbReference type="EMBL" id="VDMD01000012">
    <property type="protein sequence ID" value="TRM62613.1"/>
    <property type="molecule type" value="Genomic_DNA"/>
</dbReference>
<reference evidence="2 3" key="1">
    <citation type="journal article" date="2019" name="New Phytol.">
        <title>Comparative genomics reveals unique wood-decay strategies and fruiting body development in the Schizophyllaceae.</title>
        <authorList>
            <person name="Almasi E."/>
            <person name="Sahu N."/>
            <person name="Krizsan K."/>
            <person name="Balint B."/>
            <person name="Kovacs G.M."/>
            <person name="Kiss B."/>
            <person name="Cseklye J."/>
            <person name="Drula E."/>
            <person name="Henrissat B."/>
            <person name="Nagy I."/>
            <person name="Chovatia M."/>
            <person name="Adam C."/>
            <person name="LaButti K."/>
            <person name="Lipzen A."/>
            <person name="Riley R."/>
            <person name="Grigoriev I.V."/>
            <person name="Nagy L.G."/>
        </authorList>
    </citation>
    <scope>NUCLEOTIDE SEQUENCE [LARGE SCALE GENOMIC DNA]</scope>
    <source>
        <strain evidence="2 3">NL-1724</strain>
    </source>
</reference>
<feature type="region of interest" description="Disordered" evidence="1">
    <location>
        <begin position="192"/>
        <end position="224"/>
    </location>
</feature>
<evidence type="ECO:0000313" key="3">
    <source>
        <dbReference type="Proteomes" id="UP000320762"/>
    </source>
</evidence>
<evidence type="ECO:0000256" key="1">
    <source>
        <dbReference type="SAM" id="MobiDB-lite"/>
    </source>
</evidence>
<keyword evidence="3" id="KW-1185">Reference proteome</keyword>
<proteinExistence type="predicted"/>